<dbReference type="InterPro" id="IPR002397">
    <property type="entry name" value="Cyt_P450_B"/>
</dbReference>
<dbReference type="InterPro" id="IPR036396">
    <property type="entry name" value="Cyt_P450_sf"/>
</dbReference>
<dbReference type="GO" id="GO:0020037">
    <property type="term" value="F:heme binding"/>
    <property type="evidence" value="ECO:0007669"/>
    <property type="project" value="InterPro"/>
</dbReference>
<dbReference type="Pfam" id="PF00067">
    <property type="entry name" value="p450"/>
    <property type="match status" value="1"/>
</dbReference>
<keyword evidence="6 7" id="KW-0503">Monooxygenase</keyword>
<sequence length="392" mass="43559">MSKQPVDLESLRVPALTDNPVMLAMLAEKPLWRVRTSTGDDAWLVLGFEEIRALLVDRRIGRTHPDPRNAPRVYDNSMLEMAATEVGDMDPREVHAEVRGLVAPYFSRKRMVTLRPRVQAVVDEAIDRMLSAGHPVDLRAEFAMPVPGLVLFELIGVPVDARAKLLELLDVMHRMDATEEERMAALSFLAELAAEKRRNPGDDFLSALSDRVDDWNLASLAIMLIFAGHGSTSAAVVNGTLRLLTRPDLREELMSKPELMATAIEELLRTNNVGGLWLPHYAQEDIEIAGETIRGGDLVLPDFGVGNFDPSAFPDAERIDLRRNPNQHLTFAHGAWHCVGAPLVRMELDVIFTTLFTRIPTLRLDAELQEVLGVGADDDRFAVSVDSLPVAW</sequence>
<proteinExistence type="inferred from homology"/>
<accession>A0A7W7CI52</accession>
<dbReference type="PRINTS" id="PR00359">
    <property type="entry name" value="BP450"/>
</dbReference>
<dbReference type="FunFam" id="1.10.630.10:FF:000018">
    <property type="entry name" value="Cytochrome P450 monooxygenase"/>
    <property type="match status" value="1"/>
</dbReference>
<evidence type="ECO:0000256" key="3">
    <source>
        <dbReference type="ARBA" id="ARBA00022723"/>
    </source>
</evidence>
<dbReference type="GO" id="GO:0004497">
    <property type="term" value="F:monooxygenase activity"/>
    <property type="evidence" value="ECO:0007669"/>
    <property type="project" value="UniProtKB-KW"/>
</dbReference>
<keyword evidence="2" id="KW-0349">Heme</keyword>
<evidence type="ECO:0000256" key="5">
    <source>
        <dbReference type="ARBA" id="ARBA00023004"/>
    </source>
</evidence>
<organism evidence="7 8">
    <name type="scientific">Crossiella cryophila</name>
    <dbReference type="NCBI Taxonomy" id="43355"/>
    <lineage>
        <taxon>Bacteria</taxon>
        <taxon>Bacillati</taxon>
        <taxon>Actinomycetota</taxon>
        <taxon>Actinomycetes</taxon>
        <taxon>Pseudonocardiales</taxon>
        <taxon>Pseudonocardiaceae</taxon>
        <taxon>Crossiella</taxon>
    </lineage>
</organism>
<keyword evidence="3" id="KW-0479">Metal-binding</keyword>
<evidence type="ECO:0000313" key="7">
    <source>
        <dbReference type="EMBL" id="MBB4680191.1"/>
    </source>
</evidence>
<dbReference type="EMBL" id="JACHMH010000001">
    <property type="protein sequence ID" value="MBB4680191.1"/>
    <property type="molecule type" value="Genomic_DNA"/>
</dbReference>
<dbReference type="SUPFAM" id="SSF48264">
    <property type="entry name" value="Cytochrome P450"/>
    <property type="match status" value="1"/>
</dbReference>
<dbReference type="GO" id="GO:0005506">
    <property type="term" value="F:iron ion binding"/>
    <property type="evidence" value="ECO:0007669"/>
    <property type="project" value="InterPro"/>
</dbReference>
<dbReference type="PANTHER" id="PTHR46696">
    <property type="entry name" value="P450, PUTATIVE (EUROFUNG)-RELATED"/>
    <property type="match status" value="1"/>
</dbReference>
<reference evidence="7 8" key="1">
    <citation type="submission" date="2020-08" db="EMBL/GenBank/DDBJ databases">
        <title>Sequencing the genomes of 1000 actinobacteria strains.</title>
        <authorList>
            <person name="Klenk H.-P."/>
        </authorList>
    </citation>
    <scope>NUCLEOTIDE SEQUENCE [LARGE SCALE GENOMIC DNA]</scope>
    <source>
        <strain evidence="7 8">DSM 44230</strain>
    </source>
</reference>
<evidence type="ECO:0000256" key="6">
    <source>
        <dbReference type="ARBA" id="ARBA00023033"/>
    </source>
</evidence>
<dbReference type="Proteomes" id="UP000533598">
    <property type="component" value="Unassembled WGS sequence"/>
</dbReference>
<dbReference type="GO" id="GO:0016705">
    <property type="term" value="F:oxidoreductase activity, acting on paired donors, with incorporation or reduction of molecular oxygen"/>
    <property type="evidence" value="ECO:0007669"/>
    <property type="project" value="InterPro"/>
</dbReference>
<evidence type="ECO:0000313" key="8">
    <source>
        <dbReference type="Proteomes" id="UP000533598"/>
    </source>
</evidence>
<keyword evidence="8" id="KW-1185">Reference proteome</keyword>
<comment type="caution">
    <text evidence="7">The sequence shown here is derived from an EMBL/GenBank/DDBJ whole genome shotgun (WGS) entry which is preliminary data.</text>
</comment>
<evidence type="ECO:0000256" key="1">
    <source>
        <dbReference type="ARBA" id="ARBA00010617"/>
    </source>
</evidence>
<evidence type="ECO:0000256" key="4">
    <source>
        <dbReference type="ARBA" id="ARBA00023002"/>
    </source>
</evidence>
<dbReference type="RefSeq" id="WP_185005850.1">
    <property type="nucleotide sequence ID" value="NZ_BAAAUI010000009.1"/>
</dbReference>
<keyword evidence="4" id="KW-0560">Oxidoreductase</keyword>
<protein>
    <submittedName>
        <fullName evidence="7">Cytochrome P450 monooxygenase</fullName>
    </submittedName>
</protein>
<name>A0A7W7CI52_9PSEU</name>
<evidence type="ECO:0000256" key="2">
    <source>
        <dbReference type="ARBA" id="ARBA00022617"/>
    </source>
</evidence>
<dbReference type="PANTHER" id="PTHR46696:SF6">
    <property type="entry name" value="P450, PUTATIVE (EUROFUNG)-RELATED"/>
    <property type="match status" value="1"/>
</dbReference>
<gene>
    <name evidence="7" type="ORF">HNR67_006309</name>
</gene>
<dbReference type="Gene3D" id="1.10.630.10">
    <property type="entry name" value="Cytochrome P450"/>
    <property type="match status" value="1"/>
</dbReference>
<keyword evidence="5" id="KW-0408">Iron</keyword>
<dbReference type="AlphaFoldDB" id="A0A7W7CI52"/>
<comment type="similarity">
    <text evidence="1">Belongs to the cytochrome P450 family.</text>
</comment>
<dbReference type="InterPro" id="IPR001128">
    <property type="entry name" value="Cyt_P450"/>
</dbReference>